<name>A0A516H1P1_9PROT</name>
<dbReference type="AlphaFoldDB" id="A0A516H1P1"/>
<evidence type="ECO:0000256" key="1">
    <source>
        <dbReference type="SAM" id="Phobius"/>
    </source>
</evidence>
<keyword evidence="1" id="KW-0472">Membrane</keyword>
<dbReference type="KEGG" id="fer:FNB15_10605"/>
<evidence type="ECO:0000313" key="3">
    <source>
        <dbReference type="Proteomes" id="UP000317496"/>
    </source>
</evidence>
<gene>
    <name evidence="2" type="ORF">FNB15_10605</name>
</gene>
<keyword evidence="1" id="KW-0812">Transmembrane</keyword>
<accession>A0A516H1P1</accession>
<dbReference type="Proteomes" id="UP000317496">
    <property type="component" value="Chromosome"/>
</dbReference>
<reference evidence="2 3" key="1">
    <citation type="submission" date="2019-07" db="EMBL/GenBank/DDBJ databases">
        <title>Genome sequencing for Ferrovibrio sp. K5.</title>
        <authorList>
            <person name="Park S.-J."/>
        </authorList>
    </citation>
    <scope>NUCLEOTIDE SEQUENCE [LARGE SCALE GENOMIC DNA]</scope>
    <source>
        <strain evidence="2 3">K5</strain>
    </source>
</reference>
<protein>
    <submittedName>
        <fullName evidence="2">Uncharacterized protein</fullName>
    </submittedName>
</protein>
<feature type="transmembrane region" description="Helical" evidence="1">
    <location>
        <begin position="36"/>
        <end position="56"/>
    </location>
</feature>
<proteinExistence type="predicted"/>
<keyword evidence="1" id="KW-1133">Transmembrane helix</keyword>
<organism evidence="2 3">
    <name type="scientific">Ferrovibrio terrae</name>
    <dbReference type="NCBI Taxonomy" id="2594003"/>
    <lineage>
        <taxon>Bacteria</taxon>
        <taxon>Pseudomonadati</taxon>
        <taxon>Pseudomonadota</taxon>
        <taxon>Alphaproteobacteria</taxon>
        <taxon>Rhodospirillales</taxon>
        <taxon>Rhodospirillaceae</taxon>
        <taxon>Ferrovibrio</taxon>
    </lineage>
</organism>
<sequence length="61" mass="6227">MQFRDMPAQPGNKKIVLIGLVAAAIAAVAIADNDRFSAMLAGAALLGVGLLLVLPVRKPAS</sequence>
<evidence type="ECO:0000313" key="2">
    <source>
        <dbReference type="EMBL" id="QDO97693.1"/>
    </source>
</evidence>
<feature type="transmembrane region" description="Helical" evidence="1">
    <location>
        <begin position="12"/>
        <end position="30"/>
    </location>
</feature>
<keyword evidence="3" id="KW-1185">Reference proteome</keyword>
<dbReference type="RefSeq" id="WP_144068674.1">
    <property type="nucleotide sequence ID" value="NZ_CP041636.1"/>
</dbReference>
<dbReference type="EMBL" id="CP041636">
    <property type="protein sequence ID" value="QDO97693.1"/>
    <property type="molecule type" value="Genomic_DNA"/>
</dbReference>